<organism evidence="2 3">
    <name type="scientific">Methylobacterium brachythecii</name>
    <dbReference type="NCBI Taxonomy" id="1176177"/>
    <lineage>
        <taxon>Bacteria</taxon>
        <taxon>Pseudomonadati</taxon>
        <taxon>Pseudomonadota</taxon>
        <taxon>Alphaproteobacteria</taxon>
        <taxon>Hyphomicrobiales</taxon>
        <taxon>Methylobacteriaceae</taxon>
        <taxon>Methylobacterium</taxon>
    </lineage>
</organism>
<dbReference type="Proteomes" id="UP001156881">
    <property type="component" value="Unassembled WGS sequence"/>
</dbReference>
<sequence>MVYSVQQIKFEFISYVKEFGADFREWSVGVADDARRALFLENGVDEAGDVWLWKPALTPAAAAMIRSWLVDRHGVTNVSEGTSGAEIFLFKRLTAER</sequence>
<evidence type="ECO:0000313" key="2">
    <source>
        <dbReference type="EMBL" id="MBB3904714.1"/>
    </source>
</evidence>
<name>A0A7W6F8R2_9HYPH</name>
<reference evidence="2 3" key="3">
    <citation type="submission" date="2020-08" db="EMBL/GenBank/DDBJ databases">
        <title>Genomic Encyclopedia of Type Strains, Phase IV (KMG-IV): sequencing the most valuable type-strain genomes for metagenomic binning, comparative biology and taxonomic classification.</title>
        <authorList>
            <person name="Goeker M."/>
        </authorList>
    </citation>
    <scope>NUCLEOTIDE SEQUENCE [LARGE SCALE GENOMIC DNA]</scope>
    <source>
        <strain evidence="2 3">DSM 24105</strain>
    </source>
</reference>
<dbReference type="EMBL" id="BSPG01000024">
    <property type="protein sequence ID" value="GLS45613.1"/>
    <property type="molecule type" value="Genomic_DNA"/>
</dbReference>
<proteinExistence type="predicted"/>
<keyword evidence="4" id="KW-1185">Reference proteome</keyword>
<comment type="caution">
    <text evidence="2">The sequence shown here is derived from an EMBL/GenBank/DDBJ whole genome shotgun (WGS) entry which is preliminary data.</text>
</comment>
<reference evidence="4" key="2">
    <citation type="journal article" date="2019" name="Int. J. Syst. Evol. Microbiol.">
        <title>The Global Catalogue of Microorganisms (GCM) 10K type strain sequencing project: providing services to taxonomists for standard genome sequencing and annotation.</title>
        <authorList>
            <consortium name="The Broad Institute Genomics Platform"/>
            <consortium name="The Broad Institute Genome Sequencing Center for Infectious Disease"/>
            <person name="Wu L."/>
            <person name="Ma J."/>
        </authorList>
    </citation>
    <scope>NUCLEOTIDE SEQUENCE [LARGE SCALE GENOMIC DNA]</scope>
    <source>
        <strain evidence="4">NBRC 107710</strain>
    </source>
</reference>
<accession>A0A7W6F8R2</accession>
<dbReference type="Proteomes" id="UP000517759">
    <property type="component" value="Unassembled WGS sequence"/>
</dbReference>
<reference evidence="1" key="1">
    <citation type="journal article" date="2014" name="Int. J. Syst. Evol. Microbiol.">
        <title>Complete genome of a new Firmicutes species belonging to the dominant human colonic microbiota ('Ruminococcus bicirculans') reveals two chromosomes and a selective capacity to utilize plant glucans.</title>
        <authorList>
            <consortium name="NISC Comparative Sequencing Program"/>
            <person name="Wegmann U."/>
            <person name="Louis P."/>
            <person name="Goesmann A."/>
            <person name="Henrissat B."/>
            <person name="Duncan S.H."/>
            <person name="Flint H.J."/>
        </authorList>
    </citation>
    <scope>NUCLEOTIDE SEQUENCE</scope>
    <source>
        <strain evidence="1">NBRC 107710</strain>
    </source>
</reference>
<evidence type="ECO:0000313" key="3">
    <source>
        <dbReference type="Proteomes" id="UP000517759"/>
    </source>
</evidence>
<evidence type="ECO:0000313" key="4">
    <source>
        <dbReference type="Proteomes" id="UP001156881"/>
    </source>
</evidence>
<evidence type="ECO:0000313" key="1">
    <source>
        <dbReference type="EMBL" id="GLS45613.1"/>
    </source>
</evidence>
<protein>
    <submittedName>
        <fullName evidence="2">Uncharacterized protein</fullName>
    </submittedName>
</protein>
<gene>
    <name evidence="1" type="ORF">GCM10007884_36040</name>
    <name evidence="2" type="ORF">GGR33_004237</name>
</gene>
<reference evidence="1" key="4">
    <citation type="submission" date="2023-01" db="EMBL/GenBank/DDBJ databases">
        <title>Draft genome sequence of Methylobacterium brachythecii strain NBRC 107710.</title>
        <authorList>
            <person name="Sun Q."/>
            <person name="Mori K."/>
        </authorList>
    </citation>
    <scope>NUCLEOTIDE SEQUENCE</scope>
    <source>
        <strain evidence="1">NBRC 107710</strain>
    </source>
</reference>
<dbReference type="AlphaFoldDB" id="A0A7W6F8R2"/>
<dbReference type="RefSeq" id="WP_183508784.1">
    <property type="nucleotide sequence ID" value="NZ_BSPG01000024.1"/>
</dbReference>
<dbReference type="EMBL" id="JACIDN010000008">
    <property type="protein sequence ID" value="MBB3904714.1"/>
    <property type="molecule type" value="Genomic_DNA"/>
</dbReference>